<dbReference type="EMBL" id="JAYMYQ010000031">
    <property type="protein sequence ID" value="KAK7298216.1"/>
    <property type="molecule type" value="Genomic_DNA"/>
</dbReference>
<keyword evidence="3" id="KW-1185">Reference proteome</keyword>
<name>A0AAN9JHH7_CANGL</name>
<feature type="region of interest" description="Disordered" evidence="1">
    <location>
        <begin position="95"/>
        <end position="116"/>
    </location>
</feature>
<comment type="caution">
    <text evidence="2">The sequence shown here is derived from an EMBL/GenBank/DDBJ whole genome shotgun (WGS) entry which is preliminary data.</text>
</comment>
<sequence>MVNSVREVIDVRLGFRPSRLLDGLVEIGQNEANAPSGRNMPRGGLENKSISKIERAGISLGLVKHMSQRVVSESVSDEDTAAAAEAVGIKPLKADAELDPVSLTDERKEAENEERM</sequence>
<evidence type="ECO:0000313" key="3">
    <source>
        <dbReference type="Proteomes" id="UP001367508"/>
    </source>
</evidence>
<evidence type="ECO:0000256" key="1">
    <source>
        <dbReference type="SAM" id="MobiDB-lite"/>
    </source>
</evidence>
<feature type="compositionally biased region" description="Basic and acidic residues" evidence="1">
    <location>
        <begin position="104"/>
        <end position="116"/>
    </location>
</feature>
<evidence type="ECO:0000313" key="2">
    <source>
        <dbReference type="EMBL" id="KAK7298216.1"/>
    </source>
</evidence>
<gene>
    <name evidence="2" type="ORF">VNO77_47127</name>
</gene>
<dbReference type="Proteomes" id="UP001367508">
    <property type="component" value="Unassembled WGS sequence"/>
</dbReference>
<accession>A0AAN9JHH7</accession>
<protein>
    <submittedName>
        <fullName evidence="2">Uncharacterized protein</fullName>
    </submittedName>
</protein>
<reference evidence="2 3" key="1">
    <citation type="submission" date="2024-01" db="EMBL/GenBank/DDBJ databases">
        <title>The genomes of 5 underutilized Papilionoideae crops provide insights into root nodulation and disease resistanc.</title>
        <authorList>
            <person name="Jiang F."/>
        </authorList>
    </citation>
    <scope>NUCLEOTIDE SEQUENCE [LARGE SCALE GENOMIC DNA]</scope>
    <source>
        <strain evidence="2">LVBAO_FW01</strain>
        <tissue evidence="2">Leaves</tissue>
    </source>
</reference>
<proteinExistence type="predicted"/>
<dbReference type="AlphaFoldDB" id="A0AAN9JHH7"/>
<organism evidence="2 3">
    <name type="scientific">Canavalia gladiata</name>
    <name type="common">Sword bean</name>
    <name type="synonym">Dolichos gladiatus</name>
    <dbReference type="NCBI Taxonomy" id="3824"/>
    <lineage>
        <taxon>Eukaryota</taxon>
        <taxon>Viridiplantae</taxon>
        <taxon>Streptophyta</taxon>
        <taxon>Embryophyta</taxon>
        <taxon>Tracheophyta</taxon>
        <taxon>Spermatophyta</taxon>
        <taxon>Magnoliopsida</taxon>
        <taxon>eudicotyledons</taxon>
        <taxon>Gunneridae</taxon>
        <taxon>Pentapetalae</taxon>
        <taxon>rosids</taxon>
        <taxon>fabids</taxon>
        <taxon>Fabales</taxon>
        <taxon>Fabaceae</taxon>
        <taxon>Papilionoideae</taxon>
        <taxon>50 kb inversion clade</taxon>
        <taxon>NPAAA clade</taxon>
        <taxon>indigoferoid/millettioid clade</taxon>
        <taxon>Phaseoleae</taxon>
        <taxon>Canavalia</taxon>
    </lineage>
</organism>